<gene>
    <name evidence="2" type="ORF">CHRIB12_LOCUS11902</name>
</gene>
<feature type="compositionally biased region" description="Acidic residues" evidence="1">
    <location>
        <begin position="196"/>
        <end position="206"/>
    </location>
</feature>
<dbReference type="OrthoDB" id="2439721at2759"/>
<name>A0A916E7M8_9GLOM</name>
<evidence type="ECO:0000256" key="1">
    <source>
        <dbReference type="SAM" id="MobiDB-lite"/>
    </source>
</evidence>
<accession>A0A916E7M8</accession>
<dbReference type="AlphaFoldDB" id="A0A916E7M8"/>
<organism evidence="2 3">
    <name type="scientific">Rhizophagus irregularis</name>
    <dbReference type="NCBI Taxonomy" id="588596"/>
    <lineage>
        <taxon>Eukaryota</taxon>
        <taxon>Fungi</taxon>
        <taxon>Fungi incertae sedis</taxon>
        <taxon>Mucoromycota</taxon>
        <taxon>Glomeromycotina</taxon>
        <taxon>Glomeromycetes</taxon>
        <taxon>Glomerales</taxon>
        <taxon>Glomeraceae</taxon>
        <taxon>Rhizophagus</taxon>
    </lineage>
</organism>
<dbReference type="VEuPathDB" id="FungiDB:RhiirFUN_009774"/>
<comment type="caution">
    <text evidence="2">The sequence shown here is derived from an EMBL/GenBank/DDBJ whole genome shotgun (WGS) entry which is preliminary data.</text>
</comment>
<proteinExistence type="predicted"/>
<dbReference type="EMBL" id="CAGKOT010000025">
    <property type="protein sequence ID" value="CAB5368697.1"/>
    <property type="molecule type" value="Genomic_DNA"/>
</dbReference>
<dbReference type="Proteomes" id="UP000684084">
    <property type="component" value="Unassembled WGS sequence"/>
</dbReference>
<evidence type="ECO:0000313" key="2">
    <source>
        <dbReference type="EMBL" id="CAB5368697.1"/>
    </source>
</evidence>
<feature type="region of interest" description="Disordered" evidence="1">
    <location>
        <begin position="120"/>
        <end position="208"/>
    </location>
</feature>
<reference evidence="2" key="1">
    <citation type="submission" date="2020-05" db="EMBL/GenBank/DDBJ databases">
        <authorList>
            <person name="Rincon C."/>
            <person name="Sanders R I."/>
            <person name="Robbins C."/>
            <person name="Chaturvedi A."/>
        </authorList>
    </citation>
    <scope>NUCLEOTIDE SEQUENCE</scope>
    <source>
        <strain evidence="2">CHB12</strain>
    </source>
</reference>
<sequence>MSVNNKHKGVHKYFDYKPSEWNIIEFLKECEVEPFDRKIDRYTKDLENIANFETGGRRERAQILLDNYREGVRLDYHLAKAWDSGRPYNQIHCHQPTFMDGGTINAVNGIVNGTIAGGTFISESSDKRSQEKEDEQKQTKRVRFHEEKPPSKKKSKSGKRGDTLPDGTKITKPSPINYVVEGDETDDGIPSKEANDYSDDDEEALPPEDSLSFALSNSKVWTLPSGKNVGDIYSEKISENARTVKNKKRLTAVEKAILRYGASRIIDLSAHMKKWFCENDKKFIKKDYESMLRVPEMTDEESSFVLKVENMVYKGHVSQAYKYCTEIHSSSIEDSYLYKISKIYGDFIYKSKDREDILDFTTKSAHTELDVILKACAYIVEGLNKSLTIYPRWGESFCPLSRSADYINGRKCDVRFMTILGVDVGEWEFSAKATATKTIGDRCRSARINQSILNGLLEYNLDDNQVKDIRVPFLQFAGTNGQLLIEDLMEGFYVVLPGPKFELPTKLKSIGKLKTCIGVIKLVMEMYVKTCKTIENVETSHNDFDDIFDVDVDDEDKSITHNNNKYNYICKPWWTPKKSNSP</sequence>
<evidence type="ECO:0000313" key="3">
    <source>
        <dbReference type="Proteomes" id="UP000684084"/>
    </source>
</evidence>
<protein>
    <submittedName>
        <fullName evidence="2">Uncharacterized protein</fullName>
    </submittedName>
</protein>
<feature type="compositionally biased region" description="Basic and acidic residues" evidence="1">
    <location>
        <begin position="124"/>
        <end position="150"/>
    </location>
</feature>